<evidence type="ECO:0000313" key="3">
    <source>
        <dbReference type="Proteomes" id="UP001596915"/>
    </source>
</evidence>
<proteinExistence type="predicted"/>
<accession>A0ABW2X2P7</accession>
<keyword evidence="3" id="KW-1185">Reference proteome</keyword>
<protein>
    <recommendedName>
        <fullName evidence="4">Secreted protein</fullName>
    </recommendedName>
</protein>
<feature type="signal peptide" evidence="1">
    <location>
        <begin position="1"/>
        <end position="30"/>
    </location>
</feature>
<evidence type="ECO:0000256" key="1">
    <source>
        <dbReference type="SAM" id="SignalP"/>
    </source>
</evidence>
<dbReference type="EMBL" id="JBHTGL010000008">
    <property type="protein sequence ID" value="MFD0626475.1"/>
    <property type="molecule type" value="Genomic_DNA"/>
</dbReference>
<evidence type="ECO:0000313" key="2">
    <source>
        <dbReference type="EMBL" id="MFD0626475.1"/>
    </source>
</evidence>
<evidence type="ECO:0008006" key="4">
    <source>
        <dbReference type="Google" id="ProtNLM"/>
    </source>
</evidence>
<comment type="caution">
    <text evidence="2">The sequence shown here is derived from an EMBL/GenBank/DDBJ whole genome shotgun (WGS) entry which is preliminary data.</text>
</comment>
<organism evidence="2 3">
    <name type="scientific">Streptomyces sanglieri</name>
    <dbReference type="NCBI Taxonomy" id="193460"/>
    <lineage>
        <taxon>Bacteria</taxon>
        <taxon>Bacillati</taxon>
        <taxon>Actinomycetota</taxon>
        <taxon>Actinomycetes</taxon>
        <taxon>Kitasatosporales</taxon>
        <taxon>Streptomycetaceae</taxon>
        <taxon>Streptomyces</taxon>
    </lineage>
</organism>
<gene>
    <name evidence="2" type="ORF">ACFQ2K_30965</name>
</gene>
<keyword evidence="1" id="KW-0732">Signal</keyword>
<reference evidence="3" key="1">
    <citation type="journal article" date="2019" name="Int. J. Syst. Evol. Microbiol.">
        <title>The Global Catalogue of Microorganisms (GCM) 10K type strain sequencing project: providing services to taxonomists for standard genome sequencing and annotation.</title>
        <authorList>
            <consortium name="The Broad Institute Genomics Platform"/>
            <consortium name="The Broad Institute Genome Sequencing Center for Infectious Disease"/>
            <person name="Wu L."/>
            <person name="Ma J."/>
        </authorList>
    </citation>
    <scope>NUCLEOTIDE SEQUENCE [LARGE SCALE GENOMIC DNA]</scope>
    <source>
        <strain evidence="3">JCM 12607</strain>
    </source>
</reference>
<name>A0ABW2X2P7_9ACTN</name>
<sequence>MRDKSRLATIFGSVIAALALGIAIPGSAQAASCSGYQCDGHNPNIQTWQSGPVTPYDIDLGSSNHLELRWGKTDGDQYGWARLEYSSIPPAYNITVERCNKGGGSCETGLGKKAAGASGWTVKKAGTSNTYTTWTPMYYNPSTKQVRSCVTPTAGGTKRCTAWY</sequence>
<feature type="chain" id="PRO_5046400436" description="Secreted protein" evidence="1">
    <location>
        <begin position="31"/>
        <end position="164"/>
    </location>
</feature>
<dbReference type="Proteomes" id="UP001596915">
    <property type="component" value="Unassembled WGS sequence"/>
</dbReference>